<proteinExistence type="predicted"/>
<feature type="domain" description="Calcineurin-like phosphoesterase" evidence="1">
    <location>
        <begin position="1"/>
        <end position="195"/>
    </location>
</feature>
<dbReference type="Pfam" id="PF00149">
    <property type="entry name" value="Metallophos"/>
    <property type="match status" value="1"/>
</dbReference>
<protein>
    <recommendedName>
        <fullName evidence="1">Calcineurin-like phosphoesterase domain-containing protein</fullName>
    </recommendedName>
</protein>
<dbReference type="InterPro" id="IPR050535">
    <property type="entry name" value="DNA_Repair-Maintenance_Comp"/>
</dbReference>
<evidence type="ECO:0000313" key="2">
    <source>
        <dbReference type="EMBL" id="KKN25048.1"/>
    </source>
</evidence>
<dbReference type="AlphaFoldDB" id="A0A0F9S6W0"/>
<dbReference type="SUPFAM" id="SSF56300">
    <property type="entry name" value="Metallo-dependent phosphatases"/>
    <property type="match status" value="1"/>
</dbReference>
<dbReference type="PANTHER" id="PTHR30337">
    <property type="entry name" value="COMPONENT OF ATP-DEPENDENT DSDNA EXONUCLEASE"/>
    <property type="match status" value="1"/>
</dbReference>
<dbReference type="InterPro" id="IPR004843">
    <property type="entry name" value="Calcineurin-like_PHP"/>
</dbReference>
<gene>
    <name evidence="2" type="ORF">LCGC14_0888810</name>
</gene>
<dbReference type="InterPro" id="IPR029052">
    <property type="entry name" value="Metallo-depent_PP-like"/>
</dbReference>
<dbReference type="GO" id="GO:0016787">
    <property type="term" value="F:hydrolase activity"/>
    <property type="evidence" value="ECO:0007669"/>
    <property type="project" value="InterPro"/>
</dbReference>
<sequence>MRIIHTADIHLSSSNDESIKALEYILNICSVDDYNIDLLTISGDLYDSKKGIFNLKRGLKDLFEKYMERESFFKPNFRVLIIPGNHDEDLYDINDYLGANIEPMYGKSVFIHDYEDIRVVGIPFFKGDFDSIISEIEDTKDDSKINMLMVHCTLDFPEFNKEGFGEEGKYRYLPITTEQLIYLDFDYVLAGHFHSNFIKKPYQKSPDSKKNWFINPGSPVKVTKNEKGKRKACLIDTEEDLIRPIELNTFYYESCHIIFHPYKMNEGFKQLNKFVNKFKKDWDMKKVDLDIFLEGYISISEINFKEEIEKICGGIKYKDNVLQVIDLLSKSLFKRFKELLDQKELDQEKKDELLNFVIEAF</sequence>
<accession>A0A0F9S6W0</accession>
<name>A0A0F9S6W0_9ZZZZ</name>
<reference evidence="2" key="1">
    <citation type="journal article" date="2015" name="Nature">
        <title>Complex archaea that bridge the gap between prokaryotes and eukaryotes.</title>
        <authorList>
            <person name="Spang A."/>
            <person name="Saw J.H."/>
            <person name="Jorgensen S.L."/>
            <person name="Zaremba-Niedzwiedzka K."/>
            <person name="Martijn J."/>
            <person name="Lind A.E."/>
            <person name="van Eijk R."/>
            <person name="Schleper C."/>
            <person name="Guy L."/>
            <person name="Ettema T.J."/>
        </authorList>
    </citation>
    <scope>NUCLEOTIDE SEQUENCE</scope>
</reference>
<comment type="caution">
    <text evidence="2">The sequence shown here is derived from an EMBL/GenBank/DDBJ whole genome shotgun (WGS) entry which is preliminary data.</text>
</comment>
<dbReference type="Gene3D" id="3.60.21.10">
    <property type="match status" value="1"/>
</dbReference>
<organism evidence="2">
    <name type="scientific">marine sediment metagenome</name>
    <dbReference type="NCBI Taxonomy" id="412755"/>
    <lineage>
        <taxon>unclassified sequences</taxon>
        <taxon>metagenomes</taxon>
        <taxon>ecological metagenomes</taxon>
    </lineage>
</organism>
<evidence type="ECO:0000259" key="1">
    <source>
        <dbReference type="Pfam" id="PF00149"/>
    </source>
</evidence>
<dbReference type="EMBL" id="LAZR01002834">
    <property type="protein sequence ID" value="KKN25048.1"/>
    <property type="molecule type" value="Genomic_DNA"/>
</dbReference>